<dbReference type="RefSeq" id="WP_379766128.1">
    <property type="nucleotide sequence ID" value="NZ_JBHSCL010000009.1"/>
</dbReference>
<protein>
    <submittedName>
        <fullName evidence="1">Uncharacterized protein</fullName>
    </submittedName>
</protein>
<dbReference type="Proteomes" id="UP001595841">
    <property type="component" value="Unassembled WGS sequence"/>
</dbReference>
<proteinExistence type="predicted"/>
<evidence type="ECO:0000313" key="1">
    <source>
        <dbReference type="EMBL" id="MFC4221429.1"/>
    </source>
</evidence>
<name>A0ABV8PML4_9FLAO</name>
<organism evidence="1 2">
    <name type="scientific">Flagellimonas marina</name>
    <dbReference type="NCBI Taxonomy" id="1775168"/>
    <lineage>
        <taxon>Bacteria</taxon>
        <taxon>Pseudomonadati</taxon>
        <taxon>Bacteroidota</taxon>
        <taxon>Flavobacteriia</taxon>
        <taxon>Flavobacteriales</taxon>
        <taxon>Flavobacteriaceae</taxon>
        <taxon>Flagellimonas</taxon>
    </lineage>
</organism>
<accession>A0ABV8PML4</accession>
<gene>
    <name evidence="1" type="ORF">ACFOWS_14855</name>
</gene>
<dbReference type="EMBL" id="JBHSCL010000009">
    <property type="protein sequence ID" value="MFC4221429.1"/>
    <property type="molecule type" value="Genomic_DNA"/>
</dbReference>
<evidence type="ECO:0000313" key="2">
    <source>
        <dbReference type="Proteomes" id="UP001595841"/>
    </source>
</evidence>
<reference evidence="2" key="1">
    <citation type="journal article" date="2019" name="Int. J. Syst. Evol. Microbiol.">
        <title>The Global Catalogue of Microorganisms (GCM) 10K type strain sequencing project: providing services to taxonomists for standard genome sequencing and annotation.</title>
        <authorList>
            <consortium name="The Broad Institute Genomics Platform"/>
            <consortium name="The Broad Institute Genome Sequencing Center for Infectious Disease"/>
            <person name="Wu L."/>
            <person name="Ma J."/>
        </authorList>
    </citation>
    <scope>NUCLEOTIDE SEQUENCE [LARGE SCALE GENOMIC DNA]</scope>
    <source>
        <strain evidence="2">CGMCC 1.15774</strain>
    </source>
</reference>
<sequence>MNQSTLKYLNFLILIFAFQGYCQNQANDYETDYIKDLNGIRLNCKVVKIKNGRLTYRLYKKSQPFKLNLMNLTDLYISNNNFIDSPIGTEIKEPKDGFSHIYIYCAMLPTAQIFYNGEKLIKIKKGTYFLHKVRANEQHTYYTKLNLDEEKLWITPESGEVIFIHPVYNEDVIGMEMGNTMMVRNGIKLKMDKSKISKYAVLSMGKKL</sequence>
<comment type="caution">
    <text evidence="1">The sequence shown here is derived from an EMBL/GenBank/DDBJ whole genome shotgun (WGS) entry which is preliminary data.</text>
</comment>
<keyword evidence="2" id="KW-1185">Reference proteome</keyword>